<reference evidence="1" key="1">
    <citation type="journal article" date="2023" name="BMC Genomics">
        <title>Chromosome-level genome assemblies of Cutaneotrichosporon spp. (Trichosporonales, Basidiomycota) reveal imbalanced evolution between nucleotide sequences and chromosome synteny.</title>
        <authorList>
            <person name="Kobayashi Y."/>
            <person name="Kayamori A."/>
            <person name="Aoki K."/>
            <person name="Shiwa Y."/>
            <person name="Matsutani M."/>
            <person name="Fujita N."/>
            <person name="Sugita T."/>
            <person name="Iwasaki W."/>
            <person name="Tanaka N."/>
            <person name="Takashima M."/>
        </authorList>
    </citation>
    <scope>NUCLEOTIDE SEQUENCE</scope>
    <source>
        <strain evidence="1">HIS016</strain>
    </source>
</reference>
<dbReference type="SUPFAM" id="SSF51182">
    <property type="entry name" value="RmlC-like cupins"/>
    <property type="match status" value="1"/>
</dbReference>
<name>A0AAD3YE00_9TREE</name>
<dbReference type="Gene3D" id="2.60.120.10">
    <property type="entry name" value="Jelly Rolls"/>
    <property type="match status" value="1"/>
</dbReference>
<proteinExistence type="predicted"/>
<reference evidence="1" key="2">
    <citation type="submission" date="2023-06" db="EMBL/GenBank/DDBJ databases">
        <authorList>
            <person name="Kobayashi Y."/>
            <person name="Kayamori A."/>
            <person name="Aoki K."/>
            <person name="Shiwa Y."/>
            <person name="Fujita N."/>
            <person name="Sugita T."/>
            <person name="Iwasaki W."/>
            <person name="Tanaka N."/>
            <person name="Takashima M."/>
        </authorList>
    </citation>
    <scope>NUCLEOTIDE SEQUENCE</scope>
    <source>
        <strain evidence="1">HIS016</strain>
    </source>
</reference>
<accession>A0AAD3YE00</accession>
<dbReference type="Proteomes" id="UP001222932">
    <property type="component" value="Unassembled WGS sequence"/>
</dbReference>
<gene>
    <name evidence="1" type="ORF">CspeluHIS016_0600850</name>
</gene>
<evidence type="ECO:0008006" key="3">
    <source>
        <dbReference type="Google" id="ProtNLM"/>
    </source>
</evidence>
<dbReference type="EMBL" id="BTCM01000006">
    <property type="protein sequence ID" value="GMK58643.1"/>
    <property type="molecule type" value="Genomic_DNA"/>
</dbReference>
<evidence type="ECO:0000313" key="2">
    <source>
        <dbReference type="Proteomes" id="UP001222932"/>
    </source>
</evidence>
<protein>
    <recommendedName>
        <fullName evidence="3">ChrR-like cupin domain-containing protein</fullName>
    </recommendedName>
</protein>
<dbReference type="InterPro" id="IPR011051">
    <property type="entry name" value="RmlC_Cupin_sf"/>
</dbReference>
<dbReference type="InterPro" id="IPR014710">
    <property type="entry name" value="RmlC-like_jellyroll"/>
</dbReference>
<evidence type="ECO:0000313" key="1">
    <source>
        <dbReference type="EMBL" id="GMK58643.1"/>
    </source>
</evidence>
<comment type="caution">
    <text evidence="1">The sequence shown here is derived from an EMBL/GenBank/DDBJ whole genome shotgun (WGS) entry which is preliminary data.</text>
</comment>
<sequence>MVKNESHFHMAMDVADTKTAWPDVTDKILSYDPDTKNETKLQIYAPGWKQGHGTYTHAFWEEIFVVSGKIYDHTIERWVGAGEYACRPPGQKHGPFECAPDEGAVVLLINTPSWARA</sequence>
<keyword evidence="2" id="KW-1185">Reference proteome</keyword>
<organism evidence="1 2">
    <name type="scientific">Cutaneotrichosporon spelunceum</name>
    <dbReference type="NCBI Taxonomy" id="1672016"/>
    <lineage>
        <taxon>Eukaryota</taxon>
        <taxon>Fungi</taxon>
        <taxon>Dikarya</taxon>
        <taxon>Basidiomycota</taxon>
        <taxon>Agaricomycotina</taxon>
        <taxon>Tremellomycetes</taxon>
        <taxon>Trichosporonales</taxon>
        <taxon>Trichosporonaceae</taxon>
        <taxon>Cutaneotrichosporon</taxon>
    </lineage>
</organism>
<dbReference type="AlphaFoldDB" id="A0AAD3YE00"/>